<evidence type="ECO:0000313" key="3">
    <source>
        <dbReference type="Proteomes" id="UP001055153"/>
    </source>
</evidence>
<dbReference type="PROSITE" id="PS00383">
    <property type="entry name" value="TYR_PHOSPHATASE_1"/>
    <property type="match status" value="1"/>
</dbReference>
<evidence type="ECO:0000259" key="1">
    <source>
        <dbReference type="PROSITE" id="PS50056"/>
    </source>
</evidence>
<keyword evidence="3" id="KW-1185">Reference proteome</keyword>
<gene>
    <name evidence="2" type="ORF">GMJLKIPL_0608</name>
</gene>
<reference evidence="2" key="1">
    <citation type="journal article" date="2021" name="Front. Microbiol.">
        <title>Comprehensive Comparative Genomics and Phenotyping of Methylobacterium Species.</title>
        <authorList>
            <person name="Alessa O."/>
            <person name="Ogura Y."/>
            <person name="Fujitani Y."/>
            <person name="Takami H."/>
            <person name="Hayashi T."/>
            <person name="Sahin N."/>
            <person name="Tani A."/>
        </authorList>
    </citation>
    <scope>NUCLEOTIDE SEQUENCE</scope>
    <source>
        <strain evidence="2">DSM 17168</strain>
    </source>
</reference>
<dbReference type="SUPFAM" id="SSF52799">
    <property type="entry name" value="(Phosphotyrosine protein) phosphatases II"/>
    <property type="match status" value="1"/>
</dbReference>
<dbReference type="InterPro" id="IPR000242">
    <property type="entry name" value="PTP_cat"/>
</dbReference>
<reference evidence="2" key="2">
    <citation type="submission" date="2021-08" db="EMBL/GenBank/DDBJ databases">
        <authorList>
            <person name="Tani A."/>
            <person name="Ola A."/>
            <person name="Ogura Y."/>
            <person name="Katsura K."/>
            <person name="Hayashi T."/>
        </authorList>
    </citation>
    <scope>NUCLEOTIDE SEQUENCE</scope>
    <source>
        <strain evidence="2">DSM 17168</strain>
    </source>
</reference>
<dbReference type="InterPro" id="IPR029021">
    <property type="entry name" value="Prot-tyrosine_phosphatase-like"/>
</dbReference>
<feature type="domain" description="Tyrosine specific protein phosphatases" evidence="1">
    <location>
        <begin position="76"/>
        <end position="135"/>
    </location>
</feature>
<evidence type="ECO:0000313" key="2">
    <source>
        <dbReference type="EMBL" id="GJD98697.1"/>
    </source>
</evidence>
<protein>
    <recommendedName>
        <fullName evidence="1">Tyrosine specific protein phosphatases domain-containing protein</fullName>
    </recommendedName>
</protein>
<dbReference type="Gene3D" id="3.90.190.10">
    <property type="entry name" value="Protein tyrosine phosphatase superfamily"/>
    <property type="match status" value="1"/>
</dbReference>
<dbReference type="EMBL" id="BPQQ01000005">
    <property type="protein sequence ID" value="GJD98697.1"/>
    <property type="molecule type" value="Genomic_DNA"/>
</dbReference>
<accession>A0ABQ4SA89</accession>
<sequence>MTVTPEPISLHTVCGLEELGHHSARGVTHVLSILDPGWPEPDAFGGYDTHHRTTLRFHDIIEPVAGQILPRPEDVAAILRFGRDLRRERRHEPTHLLIHCHAGISRSTAAMTMLLAQAHPDLDEAAVVARVHDLREKAWPNARMIAFADEALGRKGRLSEAVRRLHALQLRVRPHLDGLMRELGRGREVDAALER</sequence>
<comment type="caution">
    <text evidence="2">The sequence shown here is derived from an EMBL/GenBank/DDBJ whole genome shotgun (WGS) entry which is preliminary data.</text>
</comment>
<name>A0ABQ4SA89_9HYPH</name>
<dbReference type="InterPro" id="IPR016130">
    <property type="entry name" value="Tyr_Pase_AS"/>
</dbReference>
<dbReference type="Proteomes" id="UP001055153">
    <property type="component" value="Unassembled WGS sequence"/>
</dbReference>
<proteinExistence type="predicted"/>
<dbReference type="Pfam" id="PF00102">
    <property type="entry name" value="Y_phosphatase"/>
    <property type="match status" value="1"/>
</dbReference>
<dbReference type="InterPro" id="IPR000387">
    <property type="entry name" value="Tyr_Pase_dom"/>
</dbReference>
<dbReference type="PROSITE" id="PS50056">
    <property type="entry name" value="TYR_PHOSPHATASE_2"/>
    <property type="match status" value="1"/>
</dbReference>
<organism evidence="2 3">
    <name type="scientific">Methylobacterium isbiliense</name>
    <dbReference type="NCBI Taxonomy" id="315478"/>
    <lineage>
        <taxon>Bacteria</taxon>
        <taxon>Pseudomonadati</taxon>
        <taxon>Pseudomonadota</taxon>
        <taxon>Alphaproteobacteria</taxon>
        <taxon>Hyphomicrobiales</taxon>
        <taxon>Methylobacteriaceae</taxon>
        <taxon>Methylobacterium</taxon>
    </lineage>
</organism>